<keyword evidence="1" id="KW-0175">Coiled coil</keyword>
<name>A0A5C5XV10_9BACT</name>
<evidence type="ECO:0000313" key="3">
    <source>
        <dbReference type="Proteomes" id="UP000318478"/>
    </source>
</evidence>
<reference evidence="2 3" key="1">
    <citation type="submission" date="2019-02" db="EMBL/GenBank/DDBJ databases">
        <title>Deep-cultivation of Planctomycetes and their phenomic and genomic characterization uncovers novel biology.</title>
        <authorList>
            <person name="Wiegand S."/>
            <person name="Jogler M."/>
            <person name="Boedeker C."/>
            <person name="Pinto D."/>
            <person name="Vollmers J."/>
            <person name="Rivas-Marin E."/>
            <person name="Kohn T."/>
            <person name="Peeters S.H."/>
            <person name="Heuer A."/>
            <person name="Rast P."/>
            <person name="Oberbeckmann S."/>
            <person name="Bunk B."/>
            <person name="Jeske O."/>
            <person name="Meyerdierks A."/>
            <person name="Storesund J.E."/>
            <person name="Kallscheuer N."/>
            <person name="Luecker S."/>
            <person name="Lage O.M."/>
            <person name="Pohl T."/>
            <person name="Merkel B.J."/>
            <person name="Hornburger P."/>
            <person name="Mueller R.-W."/>
            <person name="Bruemmer F."/>
            <person name="Labrenz M."/>
            <person name="Spormann A.M."/>
            <person name="Op Den Camp H."/>
            <person name="Overmann J."/>
            <person name="Amann R."/>
            <person name="Jetten M.S.M."/>
            <person name="Mascher T."/>
            <person name="Medema M.H."/>
            <person name="Devos D.P."/>
            <person name="Kaster A.-K."/>
            <person name="Ovreas L."/>
            <person name="Rohde M."/>
            <person name="Galperin M.Y."/>
            <person name="Jogler C."/>
        </authorList>
    </citation>
    <scope>NUCLEOTIDE SEQUENCE [LARGE SCALE GENOMIC DNA]</scope>
    <source>
        <strain evidence="2 3">Pla123a</strain>
    </source>
</reference>
<feature type="coiled-coil region" evidence="1">
    <location>
        <begin position="294"/>
        <end position="339"/>
    </location>
</feature>
<evidence type="ECO:0000313" key="2">
    <source>
        <dbReference type="EMBL" id="TWT66233.1"/>
    </source>
</evidence>
<dbReference type="AlphaFoldDB" id="A0A5C5XV10"/>
<dbReference type="RefSeq" id="WP_146591635.1">
    <property type="nucleotide sequence ID" value="NZ_SJPO01000017.1"/>
</dbReference>
<organism evidence="2 3">
    <name type="scientific">Posidoniimonas polymericola</name>
    <dbReference type="NCBI Taxonomy" id="2528002"/>
    <lineage>
        <taxon>Bacteria</taxon>
        <taxon>Pseudomonadati</taxon>
        <taxon>Planctomycetota</taxon>
        <taxon>Planctomycetia</taxon>
        <taxon>Pirellulales</taxon>
        <taxon>Lacipirellulaceae</taxon>
        <taxon>Posidoniimonas</taxon>
    </lineage>
</organism>
<gene>
    <name evidence="2" type="ORF">Pla123a_47570</name>
</gene>
<protein>
    <submittedName>
        <fullName evidence="2">Uncharacterized protein</fullName>
    </submittedName>
</protein>
<evidence type="ECO:0000256" key="1">
    <source>
        <dbReference type="SAM" id="Coils"/>
    </source>
</evidence>
<accession>A0A5C5XV10</accession>
<keyword evidence="3" id="KW-1185">Reference proteome</keyword>
<dbReference type="Proteomes" id="UP000318478">
    <property type="component" value="Unassembled WGS sequence"/>
</dbReference>
<sequence length="424" mass="48931">MPVTECETRSFTRQEFYDFVWSAPATRLAIELGCSDVTIGKTCRSYNIPKPYPGYWVKLANGKTTKKTPLPPDEEADRRTIVFHQHEDYESTVDEPPRELQYDDDIRQLLAKATSLGAVSVPEKLRKPHPLILATKERLQREAAEQRLPWSQRSSDWRDKAPRGLSVEVGGALLKRALRIMDALIKRIEQVGGVVQVEPKHYNANQYETVVRFAGESVTTLRIREKHNQVRTKNPDAQYSCERDRLDLVPSGNLLLDDGPSSYRSPLAMDGKAKKIEDKLEGLVIGFVKEAGERRIARREREEKERRRAEAERIRLEREAELKRLRDALKQRQDEERARVEQLIHHADSLRQSEVLREYLDQLCWAKAPDGVVAIDSRLADYVRWGFEQADRLDPLRPSPHSVLDEKVDEDLLAREGHIPRKPR</sequence>
<comment type="caution">
    <text evidence="2">The sequence shown here is derived from an EMBL/GenBank/DDBJ whole genome shotgun (WGS) entry which is preliminary data.</text>
</comment>
<dbReference type="OrthoDB" id="9777694at2"/>
<proteinExistence type="predicted"/>
<dbReference type="EMBL" id="SJPO01000017">
    <property type="protein sequence ID" value="TWT66233.1"/>
    <property type="molecule type" value="Genomic_DNA"/>
</dbReference>